<dbReference type="Proteomes" id="UP001168821">
    <property type="component" value="Unassembled WGS sequence"/>
</dbReference>
<comment type="caution">
    <text evidence="1">The sequence shown here is derived from an EMBL/GenBank/DDBJ whole genome shotgun (WGS) entry which is preliminary data.</text>
</comment>
<evidence type="ECO:0000313" key="1">
    <source>
        <dbReference type="EMBL" id="KAJ3647378.1"/>
    </source>
</evidence>
<organism evidence="1 2">
    <name type="scientific">Zophobas morio</name>
    <dbReference type="NCBI Taxonomy" id="2755281"/>
    <lineage>
        <taxon>Eukaryota</taxon>
        <taxon>Metazoa</taxon>
        <taxon>Ecdysozoa</taxon>
        <taxon>Arthropoda</taxon>
        <taxon>Hexapoda</taxon>
        <taxon>Insecta</taxon>
        <taxon>Pterygota</taxon>
        <taxon>Neoptera</taxon>
        <taxon>Endopterygota</taxon>
        <taxon>Coleoptera</taxon>
        <taxon>Polyphaga</taxon>
        <taxon>Cucujiformia</taxon>
        <taxon>Tenebrionidae</taxon>
        <taxon>Zophobas</taxon>
    </lineage>
</organism>
<reference evidence="1" key="1">
    <citation type="journal article" date="2023" name="G3 (Bethesda)">
        <title>Whole genome assemblies of Zophobas morio and Tenebrio molitor.</title>
        <authorList>
            <person name="Kaur S."/>
            <person name="Stinson S.A."/>
            <person name="diCenzo G.C."/>
        </authorList>
    </citation>
    <scope>NUCLEOTIDE SEQUENCE</scope>
    <source>
        <strain evidence="1">QUZm001</strain>
    </source>
</reference>
<sequence>MTNIKCGTTGWRNAEADYRTSMVMNVAKGDVTSGKIFKLLIIHQGMQEKFQVYDKLYCYRTTSNGIAKSYKITIWREAGPRVRRVVKGVLK</sequence>
<accession>A0AA38M8N8</accession>
<protein>
    <submittedName>
        <fullName evidence="1">Uncharacterized protein</fullName>
    </submittedName>
</protein>
<keyword evidence="2" id="KW-1185">Reference proteome</keyword>
<dbReference type="AlphaFoldDB" id="A0AA38M8N8"/>
<dbReference type="EMBL" id="JALNTZ010000006">
    <property type="protein sequence ID" value="KAJ3647378.1"/>
    <property type="molecule type" value="Genomic_DNA"/>
</dbReference>
<evidence type="ECO:0000313" key="2">
    <source>
        <dbReference type="Proteomes" id="UP001168821"/>
    </source>
</evidence>
<gene>
    <name evidence="1" type="ORF">Zmor_019257</name>
</gene>
<proteinExistence type="predicted"/>
<name>A0AA38M8N8_9CUCU</name>